<evidence type="ECO:0008006" key="11">
    <source>
        <dbReference type="Google" id="ProtNLM"/>
    </source>
</evidence>
<comment type="caution">
    <text evidence="9">The sequence shown here is derived from an EMBL/GenBank/DDBJ whole genome shotgun (WGS) entry which is preliminary data.</text>
</comment>
<dbReference type="AlphaFoldDB" id="A0A8K1FG40"/>
<dbReference type="GO" id="GO:0016020">
    <property type="term" value="C:membrane"/>
    <property type="evidence" value="ECO:0007669"/>
    <property type="project" value="UniProtKB-SubCell"/>
</dbReference>
<evidence type="ECO:0000313" key="10">
    <source>
        <dbReference type="Proteomes" id="UP000794436"/>
    </source>
</evidence>
<dbReference type="GO" id="GO:0140359">
    <property type="term" value="F:ABC-type transporter activity"/>
    <property type="evidence" value="ECO:0007669"/>
    <property type="project" value="InterPro"/>
</dbReference>
<feature type="domain" description="ABC-2 type transporter transmembrane" evidence="7">
    <location>
        <begin position="140"/>
        <end position="340"/>
    </location>
</feature>
<evidence type="ECO:0000256" key="3">
    <source>
        <dbReference type="ARBA" id="ARBA00022692"/>
    </source>
</evidence>
<dbReference type="Pfam" id="PF19055">
    <property type="entry name" value="ABC2_membrane_7"/>
    <property type="match status" value="1"/>
</dbReference>
<evidence type="ECO:0000256" key="5">
    <source>
        <dbReference type="ARBA" id="ARBA00023136"/>
    </source>
</evidence>
<keyword evidence="5 6" id="KW-0472">Membrane</keyword>
<dbReference type="InterPro" id="IPR043926">
    <property type="entry name" value="ABCG_dom"/>
</dbReference>
<evidence type="ECO:0000313" key="9">
    <source>
        <dbReference type="EMBL" id="TMW61231.1"/>
    </source>
</evidence>
<keyword evidence="4 6" id="KW-1133">Transmembrane helix</keyword>
<name>A0A8K1FG40_PYTOL</name>
<feature type="transmembrane region" description="Helical" evidence="6">
    <location>
        <begin position="247"/>
        <end position="265"/>
    </location>
</feature>
<evidence type="ECO:0000259" key="8">
    <source>
        <dbReference type="Pfam" id="PF19055"/>
    </source>
</evidence>
<feature type="transmembrane region" description="Helical" evidence="6">
    <location>
        <begin position="157"/>
        <end position="178"/>
    </location>
</feature>
<evidence type="ECO:0000256" key="4">
    <source>
        <dbReference type="ARBA" id="ARBA00022989"/>
    </source>
</evidence>
<evidence type="ECO:0000256" key="2">
    <source>
        <dbReference type="ARBA" id="ARBA00022448"/>
    </source>
</evidence>
<dbReference type="PANTHER" id="PTHR48041:SF139">
    <property type="entry name" value="PROTEIN SCARLET"/>
    <property type="match status" value="1"/>
</dbReference>
<dbReference type="Proteomes" id="UP000794436">
    <property type="component" value="Unassembled WGS sequence"/>
</dbReference>
<feature type="transmembrane region" description="Helical" evidence="6">
    <location>
        <begin position="271"/>
        <end position="291"/>
    </location>
</feature>
<keyword evidence="3 6" id="KW-0812">Transmembrane</keyword>
<keyword evidence="10" id="KW-1185">Reference proteome</keyword>
<organism evidence="9 10">
    <name type="scientific">Pythium oligandrum</name>
    <name type="common">Mycoparasitic fungus</name>
    <dbReference type="NCBI Taxonomy" id="41045"/>
    <lineage>
        <taxon>Eukaryota</taxon>
        <taxon>Sar</taxon>
        <taxon>Stramenopiles</taxon>
        <taxon>Oomycota</taxon>
        <taxon>Peronosporomycetes</taxon>
        <taxon>Pythiales</taxon>
        <taxon>Pythiaceae</taxon>
        <taxon>Pythium</taxon>
    </lineage>
</organism>
<reference evidence="9" key="1">
    <citation type="submission" date="2019-03" db="EMBL/GenBank/DDBJ databases">
        <title>Long read genome sequence of the mycoparasitic Pythium oligandrum ATCC 38472 isolated from sugarbeet rhizosphere.</title>
        <authorList>
            <person name="Gaulin E."/>
        </authorList>
    </citation>
    <scope>NUCLEOTIDE SEQUENCE</scope>
    <source>
        <strain evidence="9">ATCC 38472_TT</strain>
    </source>
</reference>
<evidence type="ECO:0000259" key="7">
    <source>
        <dbReference type="Pfam" id="PF01061"/>
    </source>
</evidence>
<keyword evidence="2" id="KW-0813">Transport</keyword>
<protein>
    <recommendedName>
        <fullName evidence="11">ABC-2 type transporter domain-containing protein</fullName>
    </recommendedName>
</protein>
<gene>
    <name evidence="9" type="ORF">Poli38472_013694</name>
</gene>
<dbReference type="PANTHER" id="PTHR48041">
    <property type="entry name" value="ABC TRANSPORTER G FAMILY MEMBER 28"/>
    <property type="match status" value="1"/>
</dbReference>
<feature type="transmembrane region" description="Helical" evidence="6">
    <location>
        <begin position="303"/>
        <end position="320"/>
    </location>
</feature>
<dbReference type="Pfam" id="PF01061">
    <property type="entry name" value="ABC2_membrane"/>
    <property type="match status" value="1"/>
</dbReference>
<accession>A0A8K1FG40</accession>
<sequence>MAETVVLQLQQLAHDGRTVIATIHQPSSEIFALFDKLYLLTDGSTAFHGKASDSVENFASLGHQCPSFMNPSDYFMRQLVVMDKATDQAGVERTERLKLQWKKREHVVSAGGNSRSQSPSAISNEEAAAYETSRLGVFDQMLVLTRRNFVRIVRDPIAFQANAFTSLFVALIVGLICLQLDLNQKGIQNFAGAFFFIVVNQTFSAANSAFLTMPLEIPIVEREYNAGLYRLFAWYFVKNMSELPTQVLMPVIFFVPTYFLVGIGGGFDVFIAMQAIIILINSCSVGLGYVVSGISRRVEIAPIIGVMIILPFMLFGGLLINSEDTPDYFVWIQYISPIKY</sequence>
<evidence type="ECO:0000256" key="6">
    <source>
        <dbReference type="SAM" id="Phobius"/>
    </source>
</evidence>
<dbReference type="EMBL" id="SPLM01000077">
    <property type="protein sequence ID" value="TMW61231.1"/>
    <property type="molecule type" value="Genomic_DNA"/>
</dbReference>
<evidence type="ECO:0000256" key="1">
    <source>
        <dbReference type="ARBA" id="ARBA00004141"/>
    </source>
</evidence>
<comment type="subcellular location">
    <subcellularLocation>
        <location evidence="1">Membrane</location>
        <topology evidence="1">Multi-pass membrane protein</topology>
    </subcellularLocation>
</comment>
<dbReference type="OrthoDB" id="66620at2759"/>
<proteinExistence type="predicted"/>
<feature type="domain" description="ABC transporter family G" evidence="8">
    <location>
        <begin position="24"/>
        <end position="105"/>
    </location>
</feature>
<dbReference type="InterPro" id="IPR013525">
    <property type="entry name" value="ABC2_TM"/>
</dbReference>
<dbReference type="InterPro" id="IPR050352">
    <property type="entry name" value="ABCG_transporters"/>
</dbReference>